<dbReference type="SMART" id="SM00636">
    <property type="entry name" value="Glyco_18"/>
    <property type="match status" value="1"/>
</dbReference>
<dbReference type="PANTHER" id="PTHR11177">
    <property type="entry name" value="CHITINASE"/>
    <property type="match status" value="1"/>
</dbReference>
<dbReference type="InterPro" id="IPR017853">
    <property type="entry name" value="GH"/>
</dbReference>
<evidence type="ECO:0000256" key="5">
    <source>
        <dbReference type="ARBA" id="ARBA00023295"/>
    </source>
</evidence>
<dbReference type="SUPFAM" id="SSF51445">
    <property type="entry name" value="(Trans)glycosidases"/>
    <property type="match status" value="1"/>
</dbReference>
<dbReference type="GO" id="GO:0005975">
    <property type="term" value="P:carbohydrate metabolic process"/>
    <property type="evidence" value="ECO:0007669"/>
    <property type="project" value="InterPro"/>
</dbReference>
<proteinExistence type="inferred from homology"/>
<evidence type="ECO:0000313" key="8">
    <source>
        <dbReference type="EnsemblPlants" id="QL03p009100:mrna:CDS:1"/>
    </source>
</evidence>
<organism evidence="8 9">
    <name type="scientific">Quercus lobata</name>
    <name type="common">Valley oak</name>
    <dbReference type="NCBI Taxonomy" id="97700"/>
    <lineage>
        <taxon>Eukaryota</taxon>
        <taxon>Viridiplantae</taxon>
        <taxon>Streptophyta</taxon>
        <taxon>Embryophyta</taxon>
        <taxon>Tracheophyta</taxon>
        <taxon>Spermatophyta</taxon>
        <taxon>Magnoliopsida</taxon>
        <taxon>eudicotyledons</taxon>
        <taxon>Gunneridae</taxon>
        <taxon>Pentapetalae</taxon>
        <taxon>rosids</taxon>
        <taxon>fabids</taxon>
        <taxon>Fagales</taxon>
        <taxon>Fagaceae</taxon>
        <taxon>Quercus</taxon>
    </lineage>
</organism>
<dbReference type="SUPFAM" id="SSF54556">
    <property type="entry name" value="Chitinase insertion domain"/>
    <property type="match status" value="1"/>
</dbReference>
<dbReference type="Gene3D" id="3.20.20.80">
    <property type="entry name" value="Glycosidases"/>
    <property type="match status" value="1"/>
</dbReference>
<reference evidence="8" key="2">
    <citation type="submission" date="2021-01" db="UniProtKB">
        <authorList>
            <consortium name="EnsemblPlants"/>
        </authorList>
    </citation>
    <scope>IDENTIFICATION</scope>
</reference>
<dbReference type="InterPro" id="IPR011583">
    <property type="entry name" value="Chitinase_II/V-like_cat"/>
</dbReference>
<dbReference type="GO" id="GO:0004568">
    <property type="term" value="F:chitinase activity"/>
    <property type="evidence" value="ECO:0007669"/>
    <property type="project" value="TreeGrafter"/>
</dbReference>
<keyword evidence="5" id="KW-0326">Glycosidase</keyword>
<dbReference type="EnsemblPlants" id="QL03p009100:mrna">
    <property type="protein sequence ID" value="QL03p009100:mrna:CDS:1"/>
    <property type="gene ID" value="QL03p009100"/>
</dbReference>
<feature type="chain" id="PRO_5029835873" description="GH18 domain-containing protein" evidence="6">
    <location>
        <begin position="23"/>
        <end position="364"/>
    </location>
</feature>
<keyword evidence="3" id="KW-0378">Hydrolase</keyword>
<protein>
    <recommendedName>
        <fullName evidence="7">GH18 domain-containing protein</fullName>
    </recommendedName>
</protein>
<dbReference type="Proteomes" id="UP000594261">
    <property type="component" value="Chromosome 3"/>
</dbReference>
<dbReference type="EMBL" id="LRBV02000003">
    <property type="status" value="NOT_ANNOTATED_CDS"/>
    <property type="molecule type" value="Genomic_DNA"/>
</dbReference>
<feature type="signal peptide" evidence="6">
    <location>
        <begin position="1"/>
        <end position="22"/>
    </location>
</feature>
<sequence>MALKTISLFTSILLFLLQVCLSDDEKKVVKSSYWFFDSAYPLSDIDFTFYTHLLCAQAFVDPNTFQLNISNSKTAQFSVFTQTLQQKNPSLKTLLSITGGIADDSALSSMARNASTRKTFIDSSITIGRPYNFHGLVLDWEFSSTTTDMTNLGLLFKEWREAVEKESKNSNKPQLLLTVAVYFSSVFRSLSYPAEAMENNLDWIKVMAFDFGAPTWKPNLTEAPAALYNPFSEVSGDSGISSWIRAGFPARKIVFGLPYYGYAWKLKDTNNHGFLAPANGADITADGALGYTHIRNRTIGQGSAITAFNYTFATDYCYNGTTWVGYDDVKSILAKVLYAKGKGLLGYFAWRVDLDDNWTLSKTV</sequence>
<dbReference type="FunFam" id="3.10.50.10:FF:000003">
    <property type="entry name" value="Class V chitinase CHIT5b"/>
    <property type="match status" value="1"/>
</dbReference>
<keyword evidence="2 6" id="KW-0732">Signal</keyword>
<dbReference type="OMA" id="QCPRGAQ"/>
<dbReference type="InParanoid" id="A0A7N2L4L6"/>
<dbReference type="Gramene" id="QL03p009100:mrna">
    <property type="protein sequence ID" value="QL03p009100:mrna:CDS:1"/>
    <property type="gene ID" value="QL03p009100"/>
</dbReference>
<feature type="domain" description="GH18" evidence="7">
    <location>
        <begin position="28"/>
        <end position="364"/>
    </location>
</feature>
<name>A0A7N2L4L6_QUELO</name>
<dbReference type="AlphaFoldDB" id="A0A7N2L4L6"/>
<dbReference type="GO" id="GO:0005576">
    <property type="term" value="C:extracellular region"/>
    <property type="evidence" value="ECO:0007669"/>
    <property type="project" value="TreeGrafter"/>
</dbReference>
<evidence type="ECO:0000313" key="9">
    <source>
        <dbReference type="Proteomes" id="UP000594261"/>
    </source>
</evidence>
<dbReference type="PANTHER" id="PTHR11177:SF383">
    <property type="entry name" value="GLYCOSYL HYDROLASE FAMILY PROTEIN WITH CHITINASE INSERTION DOMAIN-CONTAINING PROTEIN"/>
    <property type="match status" value="1"/>
</dbReference>
<evidence type="ECO:0000256" key="2">
    <source>
        <dbReference type="ARBA" id="ARBA00022729"/>
    </source>
</evidence>
<evidence type="ECO:0000259" key="7">
    <source>
        <dbReference type="PROSITE" id="PS51910"/>
    </source>
</evidence>
<evidence type="ECO:0000256" key="1">
    <source>
        <dbReference type="ARBA" id="ARBA00008682"/>
    </source>
</evidence>
<dbReference type="Gene3D" id="3.10.50.10">
    <property type="match status" value="1"/>
</dbReference>
<comment type="similarity">
    <text evidence="1">Belongs to the glycosyl hydrolase 18 family. Chitinase class V subfamily.</text>
</comment>
<dbReference type="Pfam" id="PF00704">
    <property type="entry name" value="Glyco_hydro_18"/>
    <property type="match status" value="1"/>
</dbReference>
<dbReference type="InterPro" id="IPR029070">
    <property type="entry name" value="Chitinase_insertion_sf"/>
</dbReference>
<evidence type="ECO:0000256" key="6">
    <source>
        <dbReference type="SAM" id="SignalP"/>
    </source>
</evidence>
<accession>A0A7N2L4L6</accession>
<dbReference type="GO" id="GO:0006032">
    <property type="term" value="P:chitin catabolic process"/>
    <property type="evidence" value="ECO:0007669"/>
    <property type="project" value="TreeGrafter"/>
</dbReference>
<dbReference type="GO" id="GO:0008061">
    <property type="term" value="F:chitin binding"/>
    <property type="evidence" value="ECO:0007669"/>
    <property type="project" value="InterPro"/>
</dbReference>
<dbReference type="InterPro" id="IPR001223">
    <property type="entry name" value="Glyco_hydro18_cat"/>
</dbReference>
<evidence type="ECO:0000256" key="3">
    <source>
        <dbReference type="ARBA" id="ARBA00022801"/>
    </source>
</evidence>
<dbReference type="PROSITE" id="PS51910">
    <property type="entry name" value="GH18_2"/>
    <property type="match status" value="1"/>
</dbReference>
<dbReference type="InterPro" id="IPR050314">
    <property type="entry name" value="Glycosyl_Hydrlase_18"/>
</dbReference>
<reference evidence="8 9" key="1">
    <citation type="journal article" date="2016" name="G3 (Bethesda)">
        <title>First Draft Assembly and Annotation of the Genome of a California Endemic Oak Quercus lobata Nee (Fagaceae).</title>
        <authorList>
            <person name="Sork V.L."/>
            <person name="Fitz-Gibbon S.T."/>
            <person name="Puiu D."/>
            <person name="Crepeau M."/>
            <person name="Gugger P.F."/>
            <person name="Sherman R."/>
            <person name="Stevens K."/>
            <person name="Langley C.H."/>
            <person name="Pellegrini M."/>
            <person name="Salzberg S.L."/>
        </authorList>
    </citation>
    <scope>NUCLEOTIDE SEQUENCE [LARGE SCALE GENOMIC DNA]</scope>
    <source>
        <strain evidence="8 9">cv. SW786</strain>
    </source>
</reference>
<evidence type="ECO:0000256" key="4">
    <source>
        <dbReference type="ARBA" id="ARBA00023180"/>
    </source>
</evidence>
<keyword evidence="4" id="KW-0325">Glycoprotein</keyword>
<keyword evidence="9" id="KW-1185">Reference proteome</keyword>
<dbReference type="CDD" id="cd02879">
    <property type="entry name" value="GH18_plant_chitinase_class_V"/>
    <property type="match status" value="1"/>
</dbReference>